<evidence type="ECO:0000313" key="3">
    <source>
        <dbReference type="Proteomes" id="UP000514720"/>
    </source>
</evidence>
<organism evidence="2 3">
    <name type="scientific">Candidatus Xianfuyuplasma coldseepsis</name>
    <dbReference type="NCBI Taxonomy" id="2782163"/>
    <lineage>
        <taxon>Bacteria</taxon>
        <taxon>Bacillati</taxon>
        <taxon>Mycoplasmatota</taxon>
        <taxon>Mollicutes</taxon>
        <taxon>Candidatus Izemoplasmatales</taxon>
        <taxon>Candidatus Izemoplasmataceae</taxon>
        <taxon>Candidatus Xianfuyuplasma</taxon>
    </lineage>
</organism>
<reference evidence="2 3" key="1">
    <citation type="submission" date="2020-02" db="EMBL/GenBank/DDBJ databases">
        <authorList>
            <person name="Zheng R.K."/>
            <person name="Sun C.M."/>
        </authorList>
    </citation>
    <scope>NUCLEOTIDE SEQUENCE [LARGE SCALE GENOMIC DNA]</scope>
    <source>
        <strain evidence="3">zrk13</strain>
    </source>
</reference>
<proteinExistence type="predicted"/>
<accession>A0A7L7KSG2</accession>
<dbReference type="AlphaFoldDB" id="A0A7L7KSG2"/>
<sequence>MISDMLGKLVQDDMGKLRLVIEKKGHNYYVLSEKLVSLRMWFEIFYESFCSYDLEALRQLEINKETIELINYLSICNGILDVSIGLNMITEKIFKGYESIHFNEFKNMREHNEEHDIFFGISEYDSQKYFKHVRAVFGQHPSNLDYKRKDKPIRGFSSWTFNNNTGLTNDTSDIFTNIYYDLSEKGWGIKFHLFYDEIKEFTNNRINQIESQINHIIKEIDEFIEKNCVGKIEGLDSLSLIDRVSVLRKEMPKRFGYEDYHYIDSTLETLNTMLGFSSLKNFKIEEDSYVEGIRKCIDEIIPIIEKCSDDELPFNSNFSTKIYDAIGHNYWREKCAMYLNGDDRYFDMYSKVCNVIATMIGEHPSYTKGDFLYRLFLISLQEKVAIPKT</sequence>
<gene>
    <name evidence="2" type="ORF">G4Z02_02770</name>
</gene>
<dbReference type="KEGG" id="xcl:G4Z02_02770"/>
<evidence type="ECO:0000313" key="2">
    <source>
        <dbReference type="EMBL" id="QMS84718.1"/>
    </source>
</evidence>
<keyword evidence="3" id="KW-1185">Reference proteome</keyword>
<dbReference type="Proteomes" id="UP000514720">
    <property type="component" value="Chromosome"/>
</dbReference>
<keyword evidence="1" id="KW-0175">Coiled coil</keyword>
<evidence type="ECO:0000256" key="1">
    <source>
        <dbReference type="SAM" id="Coils"/>
    </source>
</evidence>
<feature type="coiled-coil region" evidence="1">
    <location>
        <begin position="199"/>
        <end position="226"/>
    </location>
</feature>
<name>A0A7L7KSG2_9MOLU</name>
<dbReference type="RefSeq" id="WP_258878337.1">
    <property type="nucleotide sequence ID" value="NZ_CP048914.1"/>
</dbReference>
<protein>
    <submittedName>
        <fullName evidence="2">Uncharacterized protein</fullName>
    </submittedName>
</protein>
<dbReference type="EMBL" id="CP048914">
    <property type="protein sequence ID" value="QMS84718.1"/>
    <property type="molecule type" value="Genomic_DNA"/>
</dbReference>